<evidence type="ECO:0000259" key="9">
    <source>
        <dbReference type="PROSITE" id="PS51194"/>
    </source>
</evidence>
<feature type="compositionally biased region" description="Basic and acidic residues" evidence="7">
    <location>
        <begin position="172"/>
        <end position="185"/>
    </location>
</feature>
<dbReference type="InterPro" id="IPR038718">
    <property type="entry name" value="SNF2-like_sf"/>
</dbReference>
<dbReference type="InterPro" id="IPR016197">
    <property type="entry name" value="Chromo-like_dom_sf"/>
</dbReference>
<evidence type="ECO:0000313" key="11">
    <source>
        <dbReference type="EMBL" id="PLW30351.1"/>
    </source>
</evidence>
<feature type="region of interest" description="Disordered" evidence="7">
    <location>
        <begin position="1"/>
        <end position="78"/>
    </location>
</feature>
<sequence length="1798" mass="203033">MARTPSEHESTPDAPVTRRLRPRRPSSRVETPEVNEDPKSSSDDSLILQSGRQSETRKSKKPQIEKIIKKVKSGSAKEAKYLCRKKGSQKDVTLKESELEHVPELLASFKRSKAAVTIPDSDDSSHLTDAPSSEELNLSDESASSDDRGGKRARRGKKVDKNLRKRAAKNQENVRRSTRDTRNQTKYDFSTTLDEEELVKVDSDTPKKKKRGRQSRRAVESSDVGSEEDDLLEPSRENASSRRSRQVTSAHENNNTSGRARDEHQPTCSRCSYKYQPNLVQLWTRMNKNRRGKARTGSLLDRFQTLDDVYKQGCWLECSTCTNSYHFGCLPVDMKKDISTQHRKERLDLIQQKEMLDPSMSEKEFEIPVDKKEQQPDIKLSLKCPSCVKPYGSQCMICGKHHPANEALQDGVQPKPDIEAQPKTCDEAADSAIGGKLPTGPDQVATCEPSKEIKESVIFRCTSCKRAAHYTCLPSVGDEYPTELEDIAEYWQTDWTCAECDELANISVEFILAWRKPVPKALDTAKDALSGTQELIGSLHDQPKARLKDSQSHAILPKHKDPFEQAEYLCKFEDFSFTDCSWITHSYLVAKHAAKLRNFLTKGPTLDLKQYSGGDFDDSGDSDSDEDSAQDDGLPFNIEPDRDAQMKIPKAWLTPDRILSIEFEDEVVIDDMNEADIPDTPEEMYEMMERAYIKWEEQSYDDATWSDKTPRDSPYFPAFMSALKRYMQFQKFVVPTVKSPTELAKLEAPRGENSFTALDKQPDFIPNQLMGFQLEGLNFCYYNWHRQHPTILADEMGLGKTVQICSLISVLKNKEKRMPFLIVVPNSTLGNWSRECAKWIPDVKCVALPGDSQSCEVVQDWELFKTVGKAKRQLAACVVLATYQSAEKHVNLLGEIQRWEVVIVDEGQRLKAGPKGGLFRALNSLKVGHRILMSGTPLNNNLRELFNLLSFLNPKEYPPSVVDEKELRYSALTPELIDELRTIIRPYMLRRTKETVLDLPPLTEIIVPITMRPLQKQVYRGLLSKNAHLITSIYSKGSKQKKTTRAGFANLLMQLRKTLGHPYLYDPEIEPSDVTDSQVQESLVEGSAKLVFLRKFMPKLLARGHRMLIFSQFTMFLDVMERFLDGEKIEYLRLDGSTSQLDRQTRIDHFNRKNSNYNVFLLSTKAGGAGINLATADVVIILDPDWNPHNDLQAVSRAHRFGQQKPVSVFKLMVKGSAEEKIVQTGKRKLVLDHLVIQKASEEEIEANDVASILQYGAQELLTASDEALQQDVRYTDEELDDLIQRTAEGAKPKESTDDAKADKSFAFARVWEGREKGLTTLDVVEEDQDASNAHEQRSFWDSILQANEAERAKQDPEETGRGRGHRRRKDVDYNMPQMDLMIDSPTKKSGLNDDLSSQGDENYEPALQKEDSSESNESEAEMDALPDIAMLTAPPPTKEQLDANRRAEERIKAQRRQEKWERKYRGLLEQQSNLVNQSHHHCHQVLPPVPASSSSVQPMAGPSDVSYNSMMQTHDSKKRANKPSHEARHRPAKVSRVERIDSSDLGGTNNEETRRKMDTIWSWLMSKAKLLHDSELDGLLSSARSLGLVEQAARMQEAKEMIKRLMDNQRNMAAARHGQKSLIPHQPAPEPSSASHYQRMPTQLARHTSGGHHQQIGQQVVHSQDVSMQAGSQSSTYYNRPVIYQQKGHPSNHHQQYSIQPRHSSHVSGSSRQAVVIQPSSSSHAVVPSGSAHHHASSRPTAPVPLPPPKFTDSNPQSIKPLLAQQNPSLYPRFSRAPAPPSSSSSSSKRNRKGDVI</sequence>
<organism evidence="10 12">
    <name type="scientific">Puccinia coronata f. sp. avenae</name>
    <dbReference type="NCBI Taxonomy" id="200324"/>
    <lineage>
        <taxon>Eukaryota</taxon>
        <taxon>Fungi</taxon>
        <taxon>Dikarya</taxon>
        <taxon>Basidiomycota</taxon>
        <taxon>Pucciniomycotina</taxon>
        <taxon>Pucciniomycetes</taxon>
        <taxon>Pucciniales</taxon>
        <taxon>Pucciniaceae</taxon>
        <taxon>Puccinia</taxon>
    </lineage>
</organism>
<dbReference type="SUPFAM" id="SSF52540">
    <property type="entry name" value="P-loop containing nucleoside triphosphate hydrolases"/>
    <property type="match status" value="2"/>
</dbReference>
<evidence type="ECO:0000256" key="3">
    <source>
        <dbReference type="ARBA" id="ARBA00022801"/>
    </source>
</evidence>
<dbReference type="GO" id="GO:0042393">
    <property type="term" value="F:histone binding"/>
    <property type="evidence" value="ECO:0007669"/>
    <property type="project" value="TreeGrafter"/>
</dbReference>
<dbReference type="Gene3D" id="3.40.50.10810">
    <property type="entry name" value="Tandem AAA-ATPase domain"/>
    <property type="match status" value="1"/>
</dbReference>
<dbReference type="GO" id="GO:0005524">
    <property type="term" value="F:ATP binding"/>
    <property type="evidence" value="ECO:0007669"/>
    <property type="project" value="UniProtKB-KW"/>
</dbReference>
<feature type="region of interest" description="Disordered" evidence="7">
    <location>
        <begin position="110"/>
        <end position="266"/>
    </location>
</feature>
<feature type="region of interest" description="Disordered" evidence="7">
    <location>
        <begin position="1516"/>
        <end position="1552"/>
    </location>
</feature>
<dbReference type="Pfam" id="PF23615">
    <property type="entry name" value="Chromo_MIT1"/>
    <property type="match status" value="1"/>
</dbReference>
<feature type="compositionally biased region" description="Low complexity" evidence="7">
    <location>
        <begin position="1652"/>
        <end position="1665"/>
    </location>
</feature>
<dbReference type="GO" id="GO:0005634">
    <property type="term" value="C:nucleus"/>
    <property type="evidence" value="ECO:0007669"/>
    <property type="project" value="UniProtKB-SubCell"/>
</dbReference>
<feature type="compositionally biased region" description="Polar residues" evidence="7">
    <location>
        <begin position="246"/>
        <end position="258"/>
    </location>
</feature>
<reference evidence="12 13" key="1">
    <citation type="submission" date="2017-11" db="EMBL/GenBank/DDBJ databases">
        <title>De novo assembly and phasing of dikaryotic genomes from two isolates of Puccinia coronata f. sp. avenae, the causal agent of oat crown rust.</title>
        <authorList>
            <person name="Miller M.E."/>
            <person name="Zhang Y."/>
            <person name="Omidvar V."/>
            <person name="Sperschneider J."/>
            <person name="Schwessinger B."/>
            <person name="Raley C."/>
            <person name="Palmer J.M."/>
            <person name="Garnica D."/>
            <person name="Upadhyaya N."/>
            <person name="Rathjen J."/>
            <person name="Taylor J.M."/>
            <person name="Park R.F."/>
            <person name="Dodds P.N."/>
            <person name="Hirsch C.D."/>
            <person name="Kianian S.F."/>
            <person name="Figueroa M."/>
        </authorList>
    </citation>
    <scope>NUCLEOTIDE SEQUENCE [LARGE SCALE GENOMIC DNA]</scope>
    <source>
        <strain evidence="10">12NC29</strain>
        <strain evidence="11">12SD80</strain>
    </source>
</reference>
<proteinExistence type="predicted"/>
<evidence type="ECO:0000259" key="8">
    <source>
        <dbReference type="PROSITE" id="PS51192"/>
    </source>
</evidence>
<keyword evidence="3" id="KW-0378">Hydrolase</keyword>
<evidence type="ECO:0000256" key="7">
    <source>
        <dbReference type="SAM" id="MobiDB-lite"/>
    </source>
</evidence>
<feature type="compositionally biased region" description="Basic residues" evidence="7">
    <location>
        <begin position="151"/>
        <end position="168"/>
    </location>
</feature>
<dbReference type="Proteomes" id="UP000235388">
    <property type="component" value="Unassembled WGS sequence"/>
</dbReference>
<keyword evidence="4" id="KW-0067">ATP-binding</keyword>
<feature type="compositionally biased region" description="Basic and acidic residues" evidence="7">
    <location>
        <begin position="1349"/>
        <end position="1362"/>
    </location>
</feature>
<dbReference type="InterPro" id="IPR001650">
    <property type="entry name" value="Helicase_C-like"/>
</dbReference>
<dbReference type="CDD" id="cd18793">
    <property type="entry name" value="SF2_C_SNF"/>
    <property type="match status" value="1"/>
</dbReference>
<dbReference type="InterPro" id="IPR013083">
    <property type="entry name" value="Znf_RING/FYVE/PHD"/>
</dbReference>
<dbReference type="InterPro" id="IPR056616">
    <property type="entry name" value="Chromo_MIT1"/>
</dbReference>
<dbReference type="SMART" id="SM00490">
    <property type="entry name" value="HELICc"/>
    <property type="match status" value="1"/>
</dbReference>
<dbReference type="PROSITE" id="PS51194">
    <property type="entry name" value="HELICASE_CTER"/>
    <property type="match status" value="1"/>
</dbReference>
<feature type="region of interest" description="Disordered" evidence="7">
    <location>
        <begin position="1687"/>
        <end position="1798"/>
    </location>
</feature>
<dbReference type="InterPro" id="IPR027417">
    <property type="entry name" value="P-loop_NTPase"/>
</dbReference>
<dbReference type="SMART" id="SM00487">
    <property type="entry name" value="DEXDc"/>
    <property type="match status" value="1"/>
</dbReference>
<evidence type="ECO:0000256" key="6">
    <source>
        <dbReference type="SAM" id="Coils"/>
    </source>
</evidence>
<dbReference type="PROSITE" id="PS51192">
    <property type="entry name" value="HELICASE_ATP_BIND_1"/>
    <property type="match status" value="1"/>
</dbReference>
<evidence type="ECO:0000313" key="13">
    <source>
        <dbReference type="Proteomes" id="UP000235392"/>
    </source>
</evidence>
<comment type="caution">
    <text evidence="10">The sequence shown here is derived from an EMBL/GenBank/DDBJ whole genome shotgun (WGS) entry which is preliminary data.</text>
</comment>
<dbReference type="GO" id="GO:0016887">
    <property type="term" value="F:ATP hydrolysis activity"/>
    <property type="evidence" value="ECO:0007669"/>
    <property type="project" value="TreeGrafter"/>
</dbReference>
<dbReference type="Proteomes" id="UP000235392">
    <property type="component" value="Unassembled WGS sequence"/>
</dbReference>
<feature type="compositionally biased region" description="Polar residues" evidence="7">
    <location>
        <begin position="130"/>
        <end position="142"/>
    </location>
</feature>
<dbReference type="InterPro" id="IPR000330">
    <property type="entry name" value="SNF2_N"/>
</dbReference>
<feature type="domain" description="Helicase C-terminal" evidence="9">
    <location>
        <begin position="1092"/>
        <end position="1243"/>
    </location>
</feature>
<feature type="compositionally biased region" description="Low complexity" evidence="7">
    <location>
        <begin position="1773"/>
        <end position="1789"/>
    </location>
</feature>
<evidence type="ECO:0000313" key="12">
    <source>
        <dbReference type="Proteomes" id="UP000235388"/>
    </source>
</evidence>
<gene>
    <name evidence="10" type="ORF">PCANC_21776</name>
    <name evidence="11" type="ORF">PCASD_16087</name>
</gene>
<keyword evidence="12" id="KW-1185">Reference proteome</keyword>
<dbReference type="PANTHER" id="PTHR45623">
    <property type="entry name" value="CHROMODOMAIN-HELICASE-DNA-BINDING PROTEIN 3-RELATED-RELATED"/>
    <property type="match status" value="1"/>
</dbReference>
<dbReference type="STRING" id="200324.A0A2N5TUV1"/>
<keyword evidence="6" id="KW-0175">Coiled coil</keyword>
<dbReference type="OrthoDB" id="5857104at2759"/>
<dbReference type="SUPFAM" id="SSF54160">
    <property type="entry name" value="Chromo domain-like"/>
    <property type="match status" value="1"/>
</dbReference>
<evidence type="ECO:0000256" key="2">
    <source>
        <dbReference type="ARBA" id="ARBA00022741"/>
    </source>
</evidence>
<dbReference type="Pfam" id="PF00271">
    <property type="entry name" value="Helicase_C"/>
    <property type="match status" value="1"/>
</dbReference>
<dbReference type="Gene3D" id="3.30.40.10">
    <property type="entry name" value="Zinc/RING finger domain, C3HC4 (zinc finger)"/>
    <property type="match status" value="1"/>
</dbReference>
<feature type="compositionally biased region" description="Basic residues" evidence="7">
    <location>
        <begin position="1517"/>
        <end position="1534"/>
    </location>
</feature>
<keyword evidence="5" id="KW-0539">Nucleus</keyword>
<dbReference type="GO" id="GO:0140658">
    <property type="term" value="F:ATP-dependent chromatin remodeler activity"/>
    <property type="evidence" value="ECO:0007669"/>
    <property type="project" value="TreeGrafter"/>
</dbReference>
<dbReference type="Gene3D" id="3.40.50.300">
    <property type="entry name" value="P-loop containing nucleotide triphosphate hydrolases"/>
    <property type="match status" value="1"/>
</dbReference>
<feature type="compositionally biased region" description="Basic and acidic residues" evidence="7">
    <location>
        <begin position="1"/>
        <end position="11"/>
    </location>
</feature>
<evidence type="ECO:0000256" key="4">
    <source>
        <dbReference type="ARBA" id="ARBA00022840"/>
    </source>
</evidence>
<dbReference type="CDD" id="cd17919">
    <property type="entry name" value="DEXHc_Snf"/>
    <property type="match status" value="1"/>
</dbReference>
<dbReference type="Pfam" id="PF00176">
    <property type="entry name" value="SNF2-rel_dom"/>
    <property type="match status" value="1"/>
</dbReference>
<feature type="region of interest" description="Disordered" evidence="7">
    <location>
        <begin position="610"/>
        <end position="640"/>
    </location>
</feature>
<dbReference type="GO" id="GO:0003677">
    <property type="term" value="F:DNA binding"/>
    <property type="evidence" value="ECO:0007669"/>
    <property type="project" value="TreeGrafter"/>
</dbReference>
<feature type="compositionally biased region" description="Polar residues" evidence="7">
    <location>
        <begin position="43"/>
        <end position="53"/>
    </location>
</feature>
<dbReference type="InterPro" id="IPR049730">
    <property type="entry name" value="SNF2/RAD54-like_C"/>
</dbReference>
<dbReference type="EMBL" id="PGCJ01000416">
    <property type="protein sequence ID" value="PLW29275.1"/>
    <property type="molecule type" value="Genomic_DNA"/>
</dbReference>
<dbReference type="PANTHER" id="PTHR45623:SF17">
    <property type="entry name" value="CHROMODOMAIN-HELICASE-DNA-BINDING PROTEIN 3-RELATED"/>
    <property type="match status" value="1"/>
</dbReference>
<feature type="region of interest" description="Disordered" evidence="7">
    <location>
        <begin position="1613"/>
        <end position="1674"/>
    </location>
</feature>
<dbReference type="EMBL" id="PGCI01000301">
    <property type="protein sequence ID" value="PLW30351.1"/>
    <property type="molecule type" value="Genomic_DNA"/>
</dbReference>
<dbReference type="GO" id="GO:0000785">
    <property type="term" value="C:chromatin"/>
    <property type="evidence" value="ECO:0007669"/>
    <property type="project" value="TreeGrafter"/>
</dbReference>
<feature type="compositionally biased region" description="Polar residues" evidence="7">
    <location>
        <begin position="1753"/>
        <end position="1770"/>
    </location>
</feature>
<feature type="compositionally biased region" description="Polar residues" evidence="7">
    <location>
        <begin position="1694"/>
        <end position="1714"/>
    </location>
</feature>
<feature type="domain" description="Helicase ATP-binding" evidence="8">
    <location>
        <begin position="781"/>
        <end position="955"/>
    </location>
</feature>
<feature type="compositionally biased region" description="Basic and acidic residues" evidence="7">
    <location>
        <begin position="54"/>
        <end position="68"/>
    </location>
</feature>
<evidence type="ECO:0000256" key="5">
    <source>
        <dbReference type="ARBA" id="ARBA00023242"/>
    </source>
</evidence>
<evidence type="ECO:0000313" key="10">
    <source>
        <dbReference type="EMBL" id="PLW29275.1"/>
    </source>
</evidence>
<feature type="compositionally biased region" description="Low complexity" evidence="7">
    <location>
        <begin position="1720"/>
        <end position="1732"/>
    </location>
</feature>
<dbReference type="GO" id="GO:0003682">
    <property type="term" value="F:chromatin binding"/>
    <property type="evidence" value="ECO:0007669"/>
    <property type="project" value="TreeGrafter"/>
</dbReference>
<protein>
    <submittedName>
        <fullName evidence="10">Uncharacterized protein</fullName>
    </submittedName>
</protein>
<keyword evidence="2" id="KW-0547">Nucleotide-binding</keyword>
<feature type="coiled-coil region" evidence="6">
    <location>
        <begin position="1438"/>
        <end position="1471"/>
    </location>
</feature>
<feature type="compositionally biased region" description="Basic residues" evidence="7">
    <location>
        <begin position="207"/>
        <end position="216"/>
    </location>
</feature>
<dbReference type="InterPro" id="IPR014001">
    <property type="entry name" value="Helicase_ATP-bd"/>
</dbReference>
<name>A0A2N5TUV1_9BASI</name>
<accession>A0A2N5TUV1</accession>
<comment type="subcellular location">
    <subcellularLocation>
        <location evidence="1">Nucleus</location>
    </subcellularLocation>
</comment>
<feature type="region of interest" description="Disordered" evidence="7">
    <location>
        <begin position="1348"/>
        <end position="1422"/>
    </location>
</feature>
<evidence type="ECO:0000256" key="1">
    <source>
        <dbReference type="ARBA" id="ARBA00004123"/>
    </source>
</evidence>
<feature type="compositionally biased region" description="Acidic residues" evidence="7">
    <location>
        <begin position="615"/>
        <end position="630"/>
    </location>
</feature>